<dbReference type="SMART" id="SM00421">
    <property type="entry name" value="HTH_LUXR"/>
    <property type="match status" value="1"/>
</dbReference>
<dbReference type="InterPro" id="IPR011006">
    <property type="entry name" value="CheY-like_superfamily"/>
</dbReference>
<feature type="domain" description="Response regulatory" evidence="5">
    <location>
        <begin position="4"/>
        <end position="120"/>
    </location>
</feature>
<dbReference type="SUPFAM" id="SSF46894">
    <property type="entry name" value="C-terminal effector domain of the bipartite response regulators"/>
    <property type="match status" value="1"/>
</dbReference>
<proteinExistence type="predicted"/>
<dbReference type="CDD" id="cd06170">
    <property type="entry name" value="LuxR_C_like"/>
    <property type="match status" value="1"/>
</dbReference>
<feature type="domain" description="HTH luxR-type" evidence="4">
    <location>
        <begin position="142"/>
        <end position="207"/>
    </location>
</feature>
<evidence type="ECO:0000313" key="7">
    <source>
        <dbReference type="Proteomes" id="UP000808337"/>
    </source>
</evidence>
<dbReference type="PROSITE" id="PS50043">
    <property type="entry name" value="HTH_LUXR_2"/>
    <property type="match status" value="1"/>
</dbReference>
<dbReference type="Gene3D" id="3.40.50.2300">
    <property type="match status" value="1"/>
</dbReference>
<evidence type="ECO:0000256" key="3">
    <source>
        <dbReference type="PROSITE-ProRule" id="PRU00169"/>
    </source>
</evidence>
<dbReference type="PANTHER" id="PTHR43214:SF43">
    <property type="entry name" value="TWO-COMPONENT RESPONSE REGULATOR"/>
    <property type="match status" value="1"/>
</dbReference>
<dbReference type="CDD" id="cd17535">
    <property type="entry name" value="REC_NarL-like"/>
    <property type="match status" value="1"/>
</dbReference>
<sequence length="212" mass="23843">MPTRIVIFEDNDRLRESLAVLLQHSDDYTVVGHFNNCNQATEIVLMHQPDVVLMDIDMPGKTGIEGVSLVKEARPETAVIMYTVFEDNEKLFQCLCAGANGYLLKKTSPQKLFDAIQEVIEGGAPMSPQIARKVLGSFHTRSSKISYDLSPRETEVLQHLIKGYGTKQIASELFISFDTVRSHLKSIYQKLHVNCGKEAIVKALRERIVHDL</sequence>
<dbReference type="EMBL" id="JADKGY010000020">
    <property type="protein sequence ID" value="MBK9983565.1"/>
    <property type="molecule type" value="Genomic_DNA"/>
</dbReference>
<dbReference type="InterPro" id="IPR058245">
    <property type="entry name" value="NreC/VraR/RcsB-like_REC"/>
</dbReference>
<dbReference type="PROSITE" id="PS00622">
    <property type="entry name" value="HTH_LUXR_1"/>
    <property type="match status" value="1"/>
</dbReference>
<evidence type="ECO:0000259" key="4">
    <source>
        <dbReference type="PROSITE" id="PS50043"/>
    </source>
</evidence>
<comment type="caution">
    <text evidence="6">The sequence shown here is derived from an EMBL/GenBank/DDBJ whole genome shotgun (WGS) entry which is preliminary data.</text>
</comment>
<evidence type="ECO:0000256" key="1">
    <source>
        <dbReference type="ARBA" id="ARBA00022553"/>
    </source>
</evidence>
<accession>A0A9D7SUK9</accession>
<dbReference type="GO" id="GO:0003677">
    <property type="term" value="F:DNA binding"/>
    <property type="evidence" value="ECO:0007669"/>
    <property type="project" value="UniProtKB-KW"/>
</dbReference>
<organism evidence="6 7">
    <name type="scientific">Candidatus Opimibacter skivensis</name>
    <dbReference type="NCBI Taxonomy" id="2982028"/>
    <lineage>
        <taxon>Bacteria</taxon>
        <taxon>Pseudomonadati</taxon>
        <taxon>Bacteroidota</taxon>
        <taxon>Saprospiria</taxon>
        <taxon>Saprospirales</taxon>
        <taxon>Saprospiraceae</taxon>
        <taxon>Candidatus Opimibacter</taxon>
    </lineage>
</organism>
<dbReference type="InterPro" id="IPR000792">
    <property type="entry name" value="Tscrpt_reg_LuxR_C"/>
</dbReference>
<dbReference type="InterPro" id="IPR039420">
    <property type="entry name" value="WalR-like"/>
</dbReference>
<evidence type="ECO:0000256" key="2">
    <source>
        <dbReference type="ARBA" id="ARBA00023125"/>
    </source>
</evidence>
<dbReference type="Proteomes" id="UP000808337">
    <property type="component" value="Unassembled WGS sequence"/>
</dbReference>
<reference evidence="6 7" key="1">
    <citation type="submission" date="2020-10" db="EMBL/GenBank/DDBJ databases">
        <title>Connecting structure to function with the recovery of over 1000 high-quality activated sludge metagenome-assembled genomes encoding full-length rRNA genes using long-read sequencing.</title>
        <authorList>
            <person name="Singleton C.M."/>
            <person name="Petriglieri F."/>
            <person name="Kristensen J.M."/>
            <person name="Kirkegaard R.H."/>
            <person name="Michaelsen T.Y."/>
            <person name="Andersen M.H."/>
            <person name="Karst S.M."/>
            <person name="Dueholm M.S."/>
            <person name="Nielsen P.H."/>
            <person name="Albertsen M."/>
        </authorList>
    </citation>
    <scope>NUCLEOTIDE SEQUENCE [LARGE SCALE GENOMIC DNA]</scope>
    <source>
        <strain evidence="6">Ribe_18-Q3-R11-54_MAXAC.273</strain>
    </source>
</reference>
<gene>
    <name evidence="6" type="ORF">IPP15_14465</name>
</gene>
<feature type="modified residue" description="4-aspartylphosphate" evidence="3">
    <location>
        <position position="55"/>
    </location>
</feature>
<keyword evidence="2" id="KW-0238">DNA-binding</keyword>
<evidence type="ECO:0000259" key="5">
    <source>
        <dbReference type="PROSITE" id="PS50110"/>
    </source>
</evidence>
<name>A0A9D7SUK9_9BACT</name>
<dbReference type="InterPro" id="IPR001789">
    <property type="entry name" value="Sig_transdc_resp-reg_receiver"/>
</dbReference>
<dbReference type="Pfam" id="PF00072">
    <property type="entry name" value="Response_reg"/>
    <property type="match status" value="1"/>
</dbReference>
<dbReference type="PRINTS" id="PR00038">
    <property type="entry name" value="HTHLUXR"/>
</dbReference>
<dbReference type="SUPFAM" id="SSF52172">
    <property type="entry name" value="CheY-like"/>
    <property type="match status" value="1"/>
</dbReference>
<dbReference type="SMART" id="SM00448">
    <property type="entry name" value="REC"/>
    <property type="match status" value="1"/>
</dbReference>
<dbReference type="PROSITE" id="PS50110">
    <property type="entry name" value="RESPONSE_REGULATORY"/>
    <property type="match status" value="1"/>
</dbReference>
<protein>
    <submittedName>
        <fullName evidence="6">Response regulator transcription factor</fullName>
    </submittedName>
</protein>
<evidence type="ECO:0000313" key="6">
    <source>
        <dbReference type="EMBL" id="MBK9983565.1"/>
    </source>
</evidence>
<dbReference type="Pfam" id="PF00196">
    <property type="entry name" value="GerE"/>
    <property type="match status" value="1"/>
</dbReference>
<dbReference type="InterPro" id="IPR016032">
    <property type="entry name" value="Sig_transdc_resp-reg_C-effctor"/>
</dbReference>
<keyword evidence="1 3" id="KW-0597">Phosphoprotein</keyword>
<dbReference type="GO" id="GO:0006355">
    <property type="term" value="P:regulation of DNA-templated transcription"/>
    <property type="evidence" value="ECO:0007669"/>
    <property type="project" value="InterPro"/>
</dbReference>
<dbReference type="PANTHER" id="PTHR43214">
    <property type="entry name" value="TWO-COMPONENT RESPONSE REGULATOR"/>
    <property type="match status" value="1"/>
</dbReference>
<dbReference type="GO" id="GO:0000160">
    <property type="term" value="P:phosphorelay signal transduction system"/>
    <property type="evidence" value="ECO:0007669"/>
    <property type="project" value="InterPro"/>
</dbReference>
<dbReference type="AlphaFoldDB" id="A0A9D7SUK9"/>